<dbReference type="HOGENOM" id="CLU_1290450_0_0_1"/>
<dbReference type="OrthoDB" id="10332494at2759"/>
<keyword evidence="1" id="KW-0732">Signal</keyword>
<dbReference type="AlphaFoldDB" id="T1JPP2"/>
<feature type="chain" id="PRO_5004590620" description="Lipid-binding serum glycoprotein N-terminal domain-containing protein" evidence="1">
    <location>
        <begin position="21"/>
        <end position="214"/>
    </location>
</feature>
<dbReference type="InterPro" id="IPR038602">
    <property type="entry name" value="Mite_allergen_7_sf"/>
</dbReference>
<name>T1JPP2_TETUR</name>
<reference evidence="3" key="1">
    <citation type="submission" date="2011-08" db="EMBL/GenBank/DDBJ databases">
        <authorList>
            <person name="Rombauts S."/>
        </authorList>
    </citation>
    <scope>NUCLEOTIDE SEQUENCE</scope>
    <source>
        <strain evidence="3">London</strain>
    </source>
</reference>
<dbReference type="EMBL" id="CAEY01000428">
    <property type="status" value="NOT_ANNOTATED_CDS"/>
    <property type="molecule type" value="Genomic_DNA"/>
</dbReference>
<accession>T1JPP2</accession>
<proteinExistence type="predicted"/>
<protein>
    <recommendedName>
        <fullName evidence="4">Lipid-binding serum glycoprotein N-terminal domain-containing protein</fullName>
    </recommendedName>
</protein>
<evidence type="ECO:0008006" key="4">
    <source>
        <dbReference type="Google" id="ProtNLM"/>
    </source>
</evidence>
<evidence type="ECO:0000313" key="3">
    <source>
        <dbReference type="Proteomes" id="UP000015104"/>
    </source>
</evidence>
<dbReference type="Gene3D" id="3.15.10.50">
    <property type="match status" value="1"/>
</dbReference>
<dbReference type="Proteomes" id="UP000015104">
    <property type="component" value="Unassembled WGS sequence"/>
</dbReference>
<gene>
    <name evidence="2" type="primary">107363027</name>
</gene>
<dbReference type="EnsemblMetazoa" id="tetur01g00310.1">
    <property type="protein sequence ID" value="tetur01g00310.1"/>
    <property type="gene ID" value="tetur01g00310"/>
</dbReference>
<dbReference type="InterPro" id="IPR020234">
    <property type="entry name" value="Mite_allergen_group-7"/>
</dbReference>
<reference evidence="2" key="2">
    <citation type="submission" date="2015-06" db="UniProtKB">
        <authorList>
            <consortium name="EnsemblMetazoa"/>
        </authorList>
    </citation>
    <scope>IDENTIFICATION</scope>
</reference>
<evidence type="ECO:0000313" key="2">
    <source>
        <dbReference type="EnsemblMetazoa" id="tetur01g00310.1"/>
    </source>
</evidence>
<dbReference type="OMA" id="FNPIVEK"/>
<dbReference type="Pfam" id="PF16984">
    <property type="entry name" value="Grp7_allergen"/>
    <property type="match status" value="1"/>
</dbReference>
<feature type="signal peptide" evidence="1">
    <location>
        <begin position="1"/>
        <end position="20"/>
    </location>
</feature>
<organism evidence="2 3">
    <name type="scientific">Tetranychus urticae</name>
    <name type="common">Two-spotted spider mite</name>
    <dbReference type="NCBI Taxonomy" id="32264"/>
    <lineage>
        <taxon>Eukaryota</taxon>
        <taxon>Metazoa</taxon>
        <taxon>Ecdysozoa</taxon>
        <taxon>Arthropoda</taxon>
        <taxon>Chelicerata</taxon>
        <taxon>Arachnida</taxon>
        <taxon>Acari</taxon>
        <taxon>Acariformes</taxon>
        <taxon>Trombidiformes</taxon>
        <taxon>Prostigmata</taxon>
        <taxon>Eleutherengona</taxon>
        <taxon>Raphignathae</taxon>
        <taxon>Tetranychoidea</taxon>
        <taxon>Tetranychidae</taxon>
        <taxon>Tetranychus</taxon>
    </lineage>
</organism>
<sequence>MIKTFSLSVLFLGLICSSLASHVPEDDEQDPNEFVDSILTIAVKKIHEQGAISIPGKHKVGPFGLLTIQDVAILGIQNISRRGEAHIRGVEESGIIYVNTSFTLTNIRANSSFVVNLPMKGAMRVTATSTIARIDLTVRAQYNPAKGTLTPEAVHIDSFSGVVTVVKGLGPFNPIVEKMTTITADVLERIIAKILNITIEHTIDGLVITIPQEY</sequence>
<dbReference type="KEGG" id="tut:107363027"/>
<evidence type="ECO:0000256" key="1">
    <source>
        <dbReference type="SAM" id="SignalP"/>
    </source>
</evidence>
<keyword evidence="3" id="KW-1185">Reference proteome</keyword>